<dbReference type="Gene3D" id="3.10.520.10">
    <property type="entry name" value="ApbE-like domains"/>
    <property type="match status" value="1"/>
</dbReference>
<dbReference type="STRING" id="326427.Cagg_0542"/>
<dbReference type="GO" id="GO:0046872">
    <property type="term" value="F:metal ion binding"/>
    <property type="evidence" value="ECO:0007669"/>
    <property type="project" value="UniProtKB-UniRule"/>
</dbReference>
<dbReference type="InterPro" id="IPR024932">
    <property type="entry name" value="ApbE"/>
</dbReference>
<gene>
    <name evidence="12" type="ordered locus">Cagg_0542</name>
</gene>
<evidence type="ECO:0000256" key="10">
    <source>
        <dbReference type="PIRNR" id="PIRNR006268"/>
    </source>
</evidence>
<evidence type="ECO:0000256" key="11">
    <source>
        <dbReference type="PIRSR" id="PIRSR006268-2"/>
    </source>
</evidence>
<dbReference type="EC" id="2.7.1.180" evidence="1 10"/>
<evidence type="ECO:0000256" key="2">
    <source>
        <dbReference type="ARBA" id="ARBA00016337"/>
    </source>
</evidence>
<name>B8G475_CHLAD</name>
<dbReference type="GO" id="GO:0016740">
    <property type="term" value="F:transferase activity"/>
    <property type="evidence" value="ECO:0007669"/>
    <property type="project" value="UniProtKB-UniRule"/>
</dbReference>
<evidence type="ECO:0000256" key="4">
    <source>
        <dbReference type="ARBA" id="ARBA00022679"/>
    </source>
</evidence>
<proteinExistence type="inferred from homology"/>
<keyword evidence="6 10" id="KW-0274">FAD</keyword>
<evidence type="ECO:0000256" key="7">
    <source>
        <dbReference type="ARBA" id="ARBA00022842"/>
    </source>
</evidence>
<dbReference type="eggNOG" id="COG1477">
    <property type="taxonomic scope" value="Bacteria"/>
</dbReference>
<feature type="binding site" evidence="11">
    <location>
        <position position="148"/>
    </location>
    <ligand>
        <name>Mg(2+)</name>
        <dbReference type="ChEBI" id="CHEBI:18420"/>
    </ligand>
</feature>
<keyword evidence="7 10" id="KW-0460">Magnesium</keyword>
<dbReference type="EMBL" id="CP001337">
    <property type="protein sequence ID" value="ACL23481.1"/>
    <property type="molecule type" value="Genomic_DNA"/>
</dbReference>
<dbReference type="PANTHER" id="PTHR30040:SF2">
    <property type="entry name" value="FAD:PROTEIN FMN TRANSFERASE"/>
    <property type="match status" value="1"/>
</dbReference>
<evidence type="ECO:0000256" key="9">
    <source>
        <dbReference type="ARBA" id="ARBA00048540"/>
    </source>
</evidence>
<organism evidence="12 13">
    <name type="scientific">Chloroflexus aggregans (strain MD-66 / DSM 9485)</name>
    <dbReference type="NCBI Taxonomy" id="326427"/>
    <lineage>
        <taxon>Bacteria</taxon>
        <taxon>Bacillati</taxon>
        <taxon>Chloroflexota</taxon>
        <taxon>Chloroflexia</taxon>
        <taxon>Chloroflexales</taxon>
        <taxon>Chloroflexineae</taxon>
        <taxon>Chloroflexaceae</taxon>
        <taxon>Chloroflexus</taxon>
    </lineage>
</organism>
<dbReference type="OrthoDB" id="9778595at2"/>
<comment type="cofactor">
    <cofactor evidence="11">
        <name>Mg(2+)</name>
        <dbReference type="ChEBI" id="CHEBI:18420"/>
    </cofactor>
    <cofactor evidence="11">
        <name>Mn(2+)</name>
        <dbReference type="ChEBI" id="CHEBI:29035"/>
    </cofactor>
    <text evidence="11">Magnesium. Can also use manganese.</text>
</comment>
<evidence type="ECO:0000256" key="5">
    <source>
        <dbReference type="ARBA" id="ARBA00022723"/>
    </source>
</evidence>
<dbReference type="Pfam" id="PF02424">
    <property type="entry name" value="ApbE"/>
    <property type="match status" value="1"/>
</dbReference>
<keyword evidence="12" id="KW-0449">Lipoprotein</keyword>
<accession>B8G475</accession>
<dbReference type="SUPFAM" id="SSF143631">
    <property type="entry name" value="ApbE-like"/>
    <property type="match status" value="1"/>
</dbReference>
<dbReference type="PANTHER" id="PTHR30040">
    <property type="entry name" value="THIAMINE BIOSYNTHESIS LIPOPROTEIN APBE"/>
    <property type="match status" value="1"/>
</dbReference>
<evidence type="ECO:0000313" key="12">
    <source>
        <dbReference type="EMBL" id="ACL23481.1"/>
    </source>
</evidence>
<dbReference type="InterPro" id="IPR003374">
    <property type="entry name" value="ApbE-like_sf"/>
</dbReference>
<protein>
    <recommendedName>
        <fullName evidence="2 10">FAD:protein FMN transferase</fullName>
        <ecNumber evidence="1 10">2.7.1.180</ecNumber>
    </recommendedName>
    <alternativeName>
        <fullName evidence="8 10">Flavin transferase</fullName>
    </alternativeName>
</protein>
<comment type="similarity">
    <text evidence="10">Belongs to the ApbE family.</text>
</comment>
<keyword evidence="13" id="KW-1185">Reference proteome</keyword>
<sequence>MQRLQFRAMGSTITIVIDSDDPTARPALNVARQTFLRYEQILSRFRSHSELSALNRRAGRGPVRVGYTLWRAVQHALQAASASNGIVTPTVGAALVAAGYDRDFATLTNGVVHRLAAAHPSPDWRHIRLDPHRRTITLPAGVQLDLGGSAKGWTAAIVARRLGRRFPTLVDAGGDIAISGPQRNGAPWPIEVADPHNPDNGLELLLLRRGGVATSGIDYRRWQQGDRWQHHLIDPRTGSPAATDILAATVVAPSLTIAEMAAKTVVILGSEAGLPWLATRPQLAALLIRLDGTIIRTPNLARYCWQPTAIPTA</sequence>
<dbReference type="PIRSF" id="PIRSF006268">
    <property type="entry name" value="ApbE"/>
    <property type="match status" value="1"/>
</dbReference>
<evidence type="ECO:0000256" key="6">
    <source>
        <dbReference type="ARBA" id="ARBA00022827"/>
    </source>
</evidence>
<evidence type="ECO:0000256" key="8">
    <source>
        <dbReference type="ARBA" id="ARBA00031306"/>
    </source>
</evidence>
<dbReference type="Proteomes" id="UP000002508">
    <property type="component" value="Chromosome"/>
</dbReference>
<keyword evidence="5 10" id="KW-0479">Metal-binding</keyword>
<comment type="catalytic activity">
    <reaction evidence="9 10">
        <text>L-threonyl-[protein] + FAD = FMN-L-threonyl-[protein] + AMP + H(+)</text>
        <dbReference type="Rhea" id="RHEA:36847"/>
        <dbReference type="Rhea" id="RHEA-COMP:11060"/>
        <dbReference type="Rhea" id="RHEA-COMP:11061"/>
        <dbReference type="ChEBI" id="CHEBI:15378"/>
        <dbReference type="ChEBI" id="CHEBI:30013"/>
        <dbReference type="ChEBI" id="CHEBI:57692"/>
        <dbReference type="ChEBI" id="CHEBI:74257"/>
        <dbReference type="ChEBI" id="CHEBI:456215"/>
        <dbReference type="EC" id="2.7.1.180"/>
    </reaction>
</comment>
<dbReference type="HOGENOM" id="CLU_044403_5_0_0"/>
<evidence type="ECO:0000256" key="3">
    <source>
        <dbReference type="ARBA" id="ARBA00022630"/>
    </source>
</evidence>
<evidence type="ECO:0000256" key="1">
    <source>
        <dbReference type="ARBA" id="ARBA00011955"/>
    </source>
</evidence>
<keyword evidence="3 10" id="KW-0285">Flavoprotein</keyword>
<dbReference type="KEGG" id="cag:Cagg_0542"/>
<dbReference type="AlphaFoldDB" id="B8G475"/>
<keyword evidence="4 10" id="KW-0808">Transferase</keyword>
<evidence type="ECO:0000313" key="13">
    <source>
        <dbReference type="Proteomes" id="UP000002508"/>
    </source>
</evidence>
<dbReference type="RefSeq" id="WP_012615847.1">
    <property type="nucleotide sequence ID" value="NC_011831.1"/>
</dbReference>
<reference evidence="12" key="1">
    <citation type="submission" date="2008-12" db="EMBL/GenBank/DDBJ databases">
        <title>Complete sequence of Chloroflexus aggregans DSM 9485.</title>
        <authorList>
            <consortium name="US DOE Joint Genome Institute"/>
            <person name="Lucas S."/>
            <person name="Copeland A."/>
            <person name="Lapidus A."/>
            <person name="Glavina del Rio T."/>
            <person name="Dalin E."/>
            <person name="Tice H."/>
            <person name="Pitluck S."/>
            <person name="Foster B."/>
            <person name="Larimer F."/>
            <person name="Land M."/>
            <person name="Hauser L."/>
            <person name="Kyrpides N."/>
            <person name="Mikhailova N."/>
            <person name="Bryant D."/>
            <person name="Richardson P."/>
        </authorList>
    </citation>
    <scope>NUCLEOTIDE SEQUENCE</scope>
    <source>
        <strain evidence="12">DSM 9485</strain>
    </source>
</reference>